<dbReference type="Gene3D" id="3.40.50.720">
    <property type="entry name" value="NAD(P)-binding Rossmann-like Domain"/>
    <property type="match status" value="1"/>
</dbReference>
<dbReference type="Proteomes" id="UP001307608">
    <property type="component" value="Chromosome"/>
</dbReference>
<keyword evidence="2" id="KW-1185">Reference proteome</keyword>
<reference evidence="1 2" key="1">
    <citation type="submission" date="2023-01" db="EMBL/GenBank/DDBJ databases">
        <title>Complete genome sequence of Marinomonas pontica strain 200518_36.</title>
        <authorList>
            <person name="Ueki S."/>
            <person name="Gajardo G."/>
            <person name="Maruyama F."/>
        </authorList>
    </citation>
    <scope>NUCLEOTIDE SEQUENCE [LARGE SCALE GENOMIC DNA]</scope>
    <source>
        <strain evidence="1 2">200518_36</strain>
    </source>
</reference>
<organism evidence="1 2">
    <name type="scientific">Marinomonas pontica</name>
    <dbReference type="NCBI Taxonomy" id="264739"/>
    <lineage>
        <taxon>Bacteria</taxon>
        <taxon>Pseudomonadati</taxon>
        <taxon>Pseudomonadota</taxon>
        <taxon>Gammaproteobacteria</taxon>
        <taxon>Oceanospirillales</taxon>
        <taxon>Oceanospirillaceae</taxon>
        <taxon>Marinomonas</taxon>
    </lineage>
</organism>
<gene>
    <name evidence="1" type="ORF">MACH16_19630</name>
</gene>
<dbReference type="RefSeq" id="WP_265727599.1">
    <property type="nucleotide sequence ID" value="NZ_AP027271.1"/>
</dbReference>
<evidence type="ECO:0000313" key="1">
    <source>
        <dbReference type="EMBL" id="BDX03215.1"/>
    </source>
</evidence>
<dbReference type="InterPro" id="IPR029063">
    <property type="entry name" value="SAM-dependent_MTases_sf"/>
</dbReference>
<dbReference type="EMBL" id="AP027271">
    <property type="protein sequence ID" value="BDX03215.1"/>
    <property type="molecule type" value="Genomic_DNA"/>
</dbReference>
<evidence type="ECO:0000313" key="2">
    <source>
        <dbReference type="Proteomes" id="UP001307608"/>
    </source>
</evidence>
<dbReference type="SUPFAM" id="SSF53335">
    <property type="entry name" value="S-adenosyl-L-methionine-dependent methyltransferases"/>
    <property type="match status" value="1"/>
</dbReference>
<name>A0ABM8FE89_9GAMM</name>
<accession>A0ABM8FE89</accession>
<protein>
    <submittedName>
        <fullName evidence="1">Uncharacterized protein</fullName>
    </submittedName>
</protein>
<proteinExistence type="predicted"/>
<sequence>MINTLFALLLTWFRPTPSPVKVIFIGIDYGCFSLAAALLDNKKTPLPTIEISAFIDDEPWNNRTLVHGVTVYSPSEISALVRKHKVSLIVQIEDESIYIADNIWEGVLNTKVEVITLTPDQTLADRQAAIYKASIKHADNIKTTSKKDR</sequence>